<dbReference type="GO" id="GO:0016407">
    <property type="term" value="F:acetyltransferase activity"/>
    <property type="evidence" value="ECO:0007669"/>
    <property type="project" value="InterPro"/>
</dbReference>
<dbReference type="PANTHER" id="PTHR11786">
    <property type="entry name" value="N-HYDROXYARYLAMINE O-ACETYLTRANSFERASE"/>
    <property type="match status" value="1"/>
</dbReference>
<dbReference type="Pfam" id="PF00797">
    <property type="entry name" value="Acetyltransf_2"/>
    <property type="match status" value="1"/>
</dbReference>
<dbReference type="Gene3D" id="3.30.2140.10">
    <property type="entry name" value="Arylamine N-acetyltransferase"/>
    <property type="match status" value="1"/>
</dbReference>
<dbReference type="EMBL" id="JRZE01000006">
    <property type="protein sequence ID" value="KHF43205.1"/>
    <property type="molecule type" value="Genomic_DNA"/>
</dbReference>
<dbReference type="PRINTS" id="PR01543">
    <property type="entry name" value="ANATRNSFRASE"/>
</dbReference>
<sequence length="286" mass="31955">MPTTRTPASPPPHDWGVATVDVDAYLDRVGVPAMRPSPEALATLHEAHVRTIPFENVDIQLGHTPSLQLSDITDKLVRRRRGGYCFEHGLLFAACLERLGYQVTRGMARVRPDSPHGSRTHLVLFVDVAGTRFLADPGFGSGLLMPLPLEDGATTEHGGWPYRLRRDGRLWRLEKPDEHGEWVAAHAFDETPQRPIDYVVANHFTATHSHSPFTQRLIVQRLDRGSCRKLFGNRLLVEHATRPSGQPRAVAADELDEVLRWLGIVLDEDELTRLRQVYAGTEPPGA</sequence>
<reference evidence="3 4" key="1">
    <citation type="submission" date="2014-10" db="EMBL/GenBank/DDBJ databases">
        <title>Genome sequence of Micropolyspora internatus JCM3315.</title>
        <authorList>
            <person name="Shin S.-K."/>
            <person name="Yi H."/>
        </authorList>
    </citation>
    <scope>NUCLEOTIDE SEQUENCE [LARGE SCALE GENOMIC DNA]</scope>
    <source>
        <strain evidence="3 4">JCM 3315</strain>
    </source>
</reference>
<proteinExistence type="inferred from homology"/>
<dbReference type="Proteomes" id="UP000030848">
    <property type="component" value="Unassembled WGS sequence"/>
</dbReference>
<evidence type="ECO:0000256" key="1">
    <source>
        <dbReference type="ARBA" id="ARBA00006547"/>
    </source>
</evidence>
<accession>A0A837D7L0</accession>
<keyword evidence="3" id="KW-0808">Transferase</keyword>
<dbReference type="RefSeq" id="WP_037312234.1">
    <property type="nucleotide sequence ID" value="NZ_CALJZO010000064.1"/>
</dbReference>
<dbReference type="Gene3D" id="2.40.128.150">
    <property type="entry name" value="Cysteine proteinases"/>
    <property type="match status" value="1"/>
</dbReference>
<organism evidence="3 4">
    <name type="scientific">Saccharomonospora viridis</name>
    <dbReference type="NCBI Taxonomy" id="1852"/>
    <lineage>
        <taxon>Bacteria</taxon>
        <taxon>Bacillati</taxon>
        <taxon>Actinomycetota</taxon>
        <taxon>Actinomycetes</taxon>
        <taxon>Pseudonocardiales</taxon>
        <taxon>Pseudonocardiaceae</taxon>
        <taxon>Saccharomonospora</taxon>
    </lineage>
</organism>
<comment type="caution">
    <text evidence="3">The sequence shown here is derived from an EMBL/GenBank/DDBJ whole genome shotgun (WGS) entry which is preliminary data.</text>
</comment>
<protein>
    <submittedName>
        <fullName evidence="3">Arylamine N-acetyltransferase</fullName>
    </submittedName>
</protein>
<name>A0A837D7L0_9PSEU</name>
<evidence type="ECO:0000256" key="2">
    <source>
        <dbReference type="RuleBase" id="RU003452"/>
    </source>
</evidence>
<dbReference type="SUPFAM" id="SSF54001">
    <property type="entry name" value="Cysteine proteinases"/>
    <property type="match status" value="1"/>
</dbReference>
<dbReference type="AlphaFoldDB" id="A0A837D7L0"/>
<evidence type="ECO:0000313" key="4">
    <source>
        <dbReference type="Proteomes" id="UP000030848"/>
    </source>
</evidence>
<evidence type="ECO:0000313" key="3">
    <source>
        <dbReference type="EMBL" id="KHF43205.1"/>
    </source>
</evidence>
<dbReference type="InterPro" id="IPR038765">
    <property type="entry name" value="Papain-like_cys_pep_sf"/>
</dbReference>
<dbReference type="PANTHER" id="PTHR11786:SF0">
    <property type="entry name" value="ARYLAMINE N-ACETYLTRANSFERASE 4-RELATED"/>
    <property type="match status" value="1"/>
</dbReference>
<gene>
    <name evidence="3" type="ORF">MINT15_34070</name>
</gene>
<dbReference type="InterPro" id="IPR001447">
    <property type="entry name" value="Arylamine_N-AcTrfase"/>
</dbReference>
<comment type="similarity">
    <text evidence="1 2">Belongs to the arylamine N-acetyltransferase family.</text>
</comment>